<dbReference type="Gene3D" id="3.40.50.200">
    <property type="entry name" value="Peptidase S8/S53 domain"/>
    <property type="match status" value="1"/>
</dbReference>
<dbReference type="InterPro" id="IPR030400">
    <property type="entry name" value="Sedolisin_dom"/>
</dbReference>
<evidence type="ECO:0000313" key="7">
    <source>
        <dbReference type="Proteomes" id="UP001501074"/>
    </source>
</evidence>
<dbReference type="Proteomes" id="UP001501074">
    <property type="component" value="Unassembled WGS sequence"/>
</dbReference>
<dbReference type="PANTHER" id="PTHR14218">
    <property type="entry name" value="PROTEASE S8 TRIPEPTIDYL PEPTIDASE I CLN2"/>
    <property type="match status" value="1"/>
</dbReference>
<gene>
    <name evidence="6" type="ORF">GCM10022223_33060</name>
</gene>
<feature type="signal peptide" evidence="4">
    <location>
        <begin position="1"/>
        <end position="27"/>
    </location>
</feature>
<evidence type="ECO:0000256" key="3">
    <source>
        <dbReference type="ARBA" id="ARBA00022825"/>
    </source>
</evidence>
<feature type="chain" id="PRO_5046812801" evidence="4">
    <location>
        <begin position="28"/>
        <end position="395"/>
    </location>
</feature>
<evidence type="ECO:0000256" key="1">
    <source>
        <dbReference type="ARBA" id="ARBA00022670"/>
    </source>
</evidence>
<dbReference type="PANTHER" id="PTHR14218:SF15">
    <property type="entry name" value="TRIPEPTIDYL-PEPTIDASE 1"/>
    <property type="match status" value="1"/>
</dbReference>
<keyword evidence="7" id="KW-1185">Reference proteome</keyword>
<evidence type="ECO:0000259" key="5">
    <source>
        <dbReference type="PROSITE" id="PS51695"/>
    </source>
</evidence>
<reference evidence="7" key="1">
    <citation type="journal article" date="2019" name="Int. J. Syst. Evol. Microbiol.">
        <title>The Global Catalogue of Microorganisms (GCM) 10K type strain sequencing project: providing services to taxonomists for standard genome sequencing and annotation.</title>
        <authorList>
            <consortium name="The Broad Institute Genomics Platform"/>
            <consortium name="The Broad Institute Genome Sequencing Center for Infectious Disease"/>
            <person name="Wu L."/>
            <person name="Ma J."/>
        </authorList>
    </citation>
    <scope>NUCLEOTIDE SEQUENCE [LARGE SCALE GENOMIC DNA]</scope>
    <source>
        <strain evidence="7">JCM 16902</strain>
    </source>
</reference>
<dbReference type="PROSITE" id="PS00138">
    <property type="entry name" value="SUBTILASE_SER"/>
    <property type="match status" value="1"/>
</dbReference>
<dbReference type="PRINTS" id="PR00723">
    <property type="entry name" value="SUBTILISIN"/>
</dbReference>
<keyword evidence="4" id="KW-0732">Signal</keyword>
<comment type="caution">
    <text evidence="6">The sequence shown here is derived from an EMBL/GenBank/DDBJ whole genome shotgun (WGS) entry which is preliminary data.</text>
</comment>
<keyword evidence="3" id="KW-0720">Serine protease</keyword>
<organism evidence="6 7">
    <name type="scientific">Kineosporia mesophila</name>
    <dbReference type="NCBI Taxonomy" id="566012"/>
    <lineage>
        <taxon>Bacteria</taxon>
        <taxon>Bacillati</taxon>
        <taxon>Actinomycetota</taxon>
        <taxon>Actinomycetes</taxon>
        <taxon>Kineosporiales</taxon>
        <taxon>Kineosporiaceae</taxon>
        <taxon>Kineosporia</taxon>
    </lineage>
</organism>
<keyword evidence="1" id="KW-0645">Protease</keyword>
<feature type="domain" description="Peptidase S53" evidence="5">
    <location>
        <begin position="73"/>
        <end position="395"/>
    </location>
</feature>
<name>A0ABP6ZRE4_9ACTN</name>
<dbReference type="InterPro" id="IPR036852">
    <property type="entry name" value="Peptidase_S8/S53_dom_sf"/>
</dbReference>
<dbReference type="InterPro" id="IPR015500">
    <property type="entry name" value="Peptidase_S8_subtilisin-rel"/>
</dbReference>
<evidence type="ECO:0000256" key="2">
    <source>
        <dbReference type="ARBA" id="ARBA00022801"/>
    </source>
</evidence>
<dbReference type="PROSITE" id="PS51318">
    <property type="entry name" value="TAT"/>
    <property type="match status" value="1"/>
</dbReference>
<dbReference type="InterPro" id="IPR006311">
    <property type="entry name" value="TAT_signal"/>
</dbReference>
<dbReference type="InterPro" id="IPR023828">
    <property type="entry name" value="Peptidase_S8_Ser-AS"/>
</dbReference>
<keyword evidence="2" id="KW-0378">Hydrolase</keyword>
<evidence type="ECO:0000256" key="4">
    <source>
        <dbReference type="SAM" id="SignalP"/>
    </source>
</evidence>
<protein>
    <submittedName>
        <fullName evidence="6">S8 family serine peptidase</fullName>
    </submittedName>
</protein>
<sequence length="395" mass="41071">MRSRRSVVSGLVLALAAFALAVPPATANPVAGATVSHDTCGEAPAGHMRCFSTWTPGESMQEFGASAVKRPKGISAADIRSAYKLPASGDKGKGMTVAVVDAYTNPHAEKNLKVYRKVMGLKPCTTKNHCFRTVNGSGGTKMPEADASWGVEINLDVQAVSAACPNCNILLVAAKSSDEKHLGQAVRTAARLGADVISNSYGRDENGSMGKLGRTYFEHPGIPMVVSTGDAGFRAASFPAVLGTSIAVGGTTLKHTAAGKWRERAWENSGSGCSAWIAKPAWQKDKHCGMRTTADLSALADNFAVYDTFGLGEENGWLTVGGTSLSAPLVAGMIALAGHPEKVTPASVTRNHALLRDITSGPANGDCGDDYLCQAATGYDAPTGWGSPRGLKVFS</sequence>
<dbReference type="InterPro" id="IPR050819">
    <property type="entry name" value="Tripeptidyl-peptidase_I"/>
</dbReference>
<dbReference type="EMBL" id="BAAAZO010000005">
    <property type="protein sequence ID" value="GAA3614212.1"/>
    <property type="molecule type" value="Genomic_DNA"/>
</dbReference>
<accession>A0ABP6ZRE4</accession>
<dbReference type="Pfam" id="PF00082">
    <property type="entry name" value="Peptidase_S8"/>
    <property type="match status" value="1"/>
</dbReference>
<dbReference type="InterPro" id="IPR000209">
    <property type="entry name" value="Peptidase_S8/S53_dom"/>
</dbReference>
<evidence type="ECO:0000313" key="6">
    <source>
        <dbReference type="EMBL" id="GAA3614212.1"/>
    </source>
</evidence>
<dbReference type="PROSITE" id="PS51695">
    <property type="entry name" value="SEDOLISIN"/>
    <property type="match status" value="1"/>
</dbReference>
<proteinExistence type="predicted"/>
<dbReference type="SUPFAM" id="SSF52743">
    <property type="entry name" value="Subtilisin-like"/>
    <property type="match status" value="1"/>
</dbReference>